<feature type="compositionally biased region" description="Polar residues" evidence="2">
    <location>
        <begin position="185"/>
        <end position="195"/>
    </location>
</feature>
<sequence>MSELMYGEHVLEYPSFDTMCDLFADCPPNATVVPTIAATRPHQQQEMVIQGGEGGANNLLRRLANSQFHSYTTALTITIAVGCFLLLLNILIFAGIYYQREKRASDTKRKEELFETEIPMSPNLKPHSRKGSLQSLPPGFHFHHHHFHQQPRTGSFVELSFDGSGGEKRSTKEYCDVELQEYQCSPANSSTSSNLRVPECKRSSPLETTHVPQIFSTSQQTECSHGGSSQSSGHCNQGTQSDRPLSQDVSTEVSEMDIQENGSLGIPDPPPPPKLFHGVGILRQQGGSSQAGGSSKKRVQIQEISV</sequence>
<feature type="compositionally biased region" description="Low complexity" evidence="2">
    <location>
        <begin position="223"/>
        <end position="238"/>
    </location>
</feature>
<evidence type="ECO:0000313" key="4">
    <source>
        <dbReference type="EnsemblMetazoa" id="LLOJ008499-PA"/>
    </source>
</evidence>
<evidence type="ECO:0000256" key="1">
    <source>
        <dbReference type="ARBA" id="ARBA00005964"/>
    </source>
</evidence>
<evidence type="ECO:0000313" key="5">
    <source>
        <dbReference type="Proteomes" id="UP000092461"/>
    </source>
</evidence>
<keyword evidence="5" id="KW-1185">Reference proteome</keyword>
<keyword evidence="3" id="KW-0472">Membrane</keyword>
<dbReference type="VEuPathDB" id="VectorBase:LLONM1_010836"/>
<accession>A0A1B0GKE9</accession>
<feature type="transmembrane region" description="Helical" evidence="3">
    <location>
        <begin position="74"/>
        <end position="98"/>
    </location>
</feature>
<protein>
    <submittedName>
        <fullName evidence="4">Uncharacterized protein</fullName>
    </submittedName>
</protein>
<dbReference type="PANTHER" id="PTHR43903">
    <property type="entry name" value="NEUROLIGIN"/>
    <property type="match status" value="1"/>
</dbReference>
<dbReference type="EnsemblMetazoa" id="LLOJ008499-RA">
    <property type="protein sequence ID" value="LLOJ008499-PA"/>
    <property type="gene ID" value="LLOJ008499"/>
</dbReference>
<reference evidence="4" key="1">
    <citation type="submission" date="2020-05" db="UniProtKB">
        <authorList>
            <consortium name="EnsemblMetazoa"/>
        </authorList>
    </citation>
    <scope>IDENTIFICATION</scope>
    <source>
        <strain evidence="4">Jacobina</strain>
    </source>
</reference>
<dbReference type="VEuPathDB" id="VectorBase:LLOJ008499"/>
<keyword evidence="3" id="KW-0812">Transmembrane</keyword>
<feature type="compositionally biased region" description="Polar residues" evidence="2">
    <location>
        <begin position="205"/>
        <end position="222"/>
    </location>
</feature>
<feature type="compositionally biased region" description="Low complexity" evidence="2">
    <location>
        <begin position="284"/>
        <end position="294"/>
    </location>
</feature>
<evidence type="ECO:0000256" key="2">
    <source>
        <dbReference type="SAM" id="MobiDB-lite"/>
    </source>
</evidence>
<proteinExistence type="inferred from homology"/>
<dbReference type="EMBL" id="AJWK01028794">
    <property type="status" value="NOT_ANNOTATED_CDS"/>
    <property type="molecule type" value="Genomic_DNA"/>
</dbReference>
<keyword evidence="3" id="KW-1133">Transmembrane helix</keyword>
<dbReference type="InterPro" id="IPR051093">
    <property type="entry name" value="Neuroligin/BSAL"/>
</dbReference>
<feature type="compositionally biased region" description="Polar residues" evidence="2">
    <location>
        <begin position="239"/>
        <end position="253"/>
    </location>
</feature>
<dbReference type="AlphaFoldDB" id="A0A1B0GKE9"/>
<comment type="similarity">
    <text evidence="1">Belongs to the type-B carboxylesterase/lipase family.</text>
</comment>
<organism evidence="4 5">
    <name type="scientific">Lutzomyia longipalpis</name>
    <name type="common">Sand fly</name>
    <dbReference type="NCBI Taxonomy" id="7200"/>
    <lineage>
        <taxon>Eukaryota</taxon>
        <taxon>Metazoa</taxon>
        <taxon>Ecdysozoa</taxon>
        <taxon>Arthropoda</taxon>
        <taxon>Hexapoda</taxon>
        <taxon>Insecta</taxon>
        <taxon>Pterygota</taxon>
        <taxon>Neoptera</taxon>
        <taxon>Endopterygota</taxon>
        <taxon>Diptera</taxon>
        <taxon>Nematocera</taxon>
        <taxon>Psychodoidea</taxon>
        <taxon>Psychodidae</taxon>
        <taxon>Lutzomyia</taxon>
        <taxon>Lutzomyia</taxon>
    </lineage>
</organism>
<evidence type="ECO:0000256" key="3">
    <source>
        <dbReference type="SAM" id="Phobius"/>
    </source>
</evidence>
<dbReference type="Proteomes" id="UP000092461">
    <property type="component" value="Unassembled WGS sequence"/>
</dbReference>
<feature type="region of interest" description="Disordered" evidence="2">
    <location>
        <begin position="185"/>
        <end position="306"/>
    </location>
</feature>
<name>A0A1B0GKE9_LUTLO</name>